<organism evidence="1 2">
    <name type="scientific">Aspergillus cavernicola</name>
    <dbReference type="NCBI Taxonomy" id="176166"/>
    <lineage>
        <taxon>Eukaryota</taxon>
        <taxon>Fungi</taxon>
        <taxon>Dikarya</taxon>
        <taxon>Ascomycota</taxon>
        <taxon>Pezizomycotina</taxon>
        <taxon>Eurotiomycetes</taxon>
        <taxon>Eurotiomycetidae</taxon>
        <taxon>Eurotiales</taxon>
        <taxon>Aspergillaceae</taxon>
        <taxon>Aspergillus</taxon>
        <taxon>Aspergillus subgen. Nidulantes</taxon>
    </lineage>
</organism>
<evidence type="ECO:0000313" key="2">
    <source>
        <dbReference type="Proteomes" id="UP001610335"/>
    </source>
</evidence>
<keyword evidence="2" id="KW-1185">Reference proteome</keyword>
<sequence length="376" mass="41473">MNLLKFLFSKRNNPNPQNSSLYGLDHAILNIPIPPPSMWMNLGYWKNTNDFPTACATLLDQVLITAGLLDETGNGNGNGSAFPVSVQQHPPTRRFRLLDVGIGCGDQSVRVLNYMRGDDEPLFDSYVGITTLPVQAAYASRRIEALQDRTGTTTATNHGKETILKHKAKIFCADAASPRLWPKEIHSSLAPAQHQDSISTVASTTSIDIKTEKEKEKGGEKEEEPWFLALDTLYHFHPSRLPLFTYTNSTLQANIMAFDLLLPSPSSSTTAPLSLITRLLLRLICLLTGAPYSNFLTQAQYTALLVQAGYDPEKIVFRDISEDVFAGIAGYIRQREGLLKGYGLGKGMGKFRGARVVFDWWARTGVVTGVIVVARV</sequence>
<dbReference type="Proteomes" id="UP001610335">
    <property type="component" value="Unassembled WGS sequence"/>
</dbReference>
<protein>
    <recommendedName>
        <fullName evidence="3">Histidine-specific methyltransferase SAM-dependent domain-containing protein</fullName>
    </recommendedName>
</protein>
<proteinExistence type="predicted"/>
<reference evidence="1 2" key="1">
    <citation type="submission" date="2024-07" db="EMBL/GenBank/DDBJ databases">
        <title>Section-level genome sequencing and comparative genomics of Aspergillus sections Usti and Cavernicolus.</title>
        <authorList>
            <consortium name="Lawrence Berkeley National Laboratory"/>
            <person name="Nybo J.L."/>
            <person name="Vesth T.C."/>
            <person name="Theobald S."/>
            <person name="Frisvad J.C."/>
            <person name="Larsen T.O."/>
            <person name="Kjaerboelling I."/>
            <person name="Rothschild-Mancinelli K."/>
            <person name="Lyhne E.K."/>
            <person name="Kogle M.E."/>
            <person name="Barry K."/>
            <person name="Clum A."/>
            <person name="Na H."/>
            <person name="Ledsgaard L."/>
            <person name="Lin J."/>
            <person name="Lipzen A."/>
            <person name="Kuo A."/>
            <person name="Riley R."/>
            <person name="Mondo S."/>
            <person name="LaButti K."/>
            <person name="Haridas S."/>
            <person name="Pangalinan J."/>
            <person name="Salamov A.A."/>
            <person name="Simmons B.A."/>
            <person name="Magnuson J.K."/>
            <person name="Chen J."/>
            <person name="Drula E."/>
            <person name="Henrissat B."/>
            <person name="Wiebenga A."/>
            <person name="Lubbers R.J."/>
            <person name="Gomes A.C."/>
            <person name="Makela M.R."/>
            <person name="Stajich J."/>
            <person name="Grigoriev I.V."/>
            <person name="Mortensen U.H."/>
            <person name="De vries R.P."/>
            <person name="Baker S.E."/>
            <person name="Andersen M.R."/>
        </authorList>
    </citation>
    <scope>NUCLEOTIDE SEQUENCE [LARGE SCALE GENOMIC DNA]</scope>
    <source>
        <strain evidence="1 2">CBS 600.67</strain>
    </source>
</reference>
<gene>
    <name evidence="1" type="ORF">BDW59DRAFT_156795</name>
</gene>
<evidence type="ECO:0000313" key="1">
    <source>
        <dbReference type="EMBL" id="KAL2833293.1"/>
    </source>
</evidence>
<accession>A0ABR4J2K5</accession>
<comment type="caution">
    <text evidence="1">The sequence shown here is derived from an EMBL/GenBank/DDBJ whole genome shotgun (WGS) entry which is preliminary data.</text>
</comment>
<dbReference type="EMBL" id="JBFXLS010000004">
    <property type="protein sequence ID" value="KAL2833293.1"/>
    <property type="molecule type" value="Genomic_DNA"/>
</dbReference>
<evidence type="ECO:0008006" key="3">
    <source>
        <dbReference type="Google" id="ProtNLM"/>
    </source>
</evidence>
<name>A0ABR4J2K5_9EURO</name>